<reference evidence="2 3" key="1">
    <citation type="submission" date="2010-12" db="EMBL/GenBank/DDBJ databases">
        <authorList>
            <person name="Muzny D."/>
            <person name="Qin X."/>
            <person name="Deng J."/>
            <person name="Jiang H."/>
            <person name="Liu Y."/>
            <person name="Qu J."/>
            <person name="Song X.-Z."/>
            <person name="Zhang L."/>
            <person name="Thornton R."/>
            <person name="Coyle M."/>
            <person name="Francisco L."/>
            <person name="Jackson L."/>
            <person name="Javaid M."/>
            <person name="Korchina V."/>
            <person name="Kovar C."/>
            <person name="Mata R."/>
            <person name="Mathew T."/>
            <person name="Ngo R."/>
            <person name="Nguyen L."/>
            <person name="Nguyen N."/>
            <person name="Okwuonu G."/>
            <person name="Ongeri F."/>
            <person name="Pham C."/>
            <person name="Simmons D."/>
            <person name="Wilczek-Boney K."/>
            <person name="Hale W."/>
            <person name="Jakkamsetti A."/>
            <person name="Pham P."/>
            <person name="Ruth R."/>
            <person name="San Lucas F."/>
            <person name="Warren J."/>
            <person name="Zhang J."/>
            <person name="Zhao Z."/>
            <person name="Zhou C."/>
            <person name="Zhu D."/>
            <person name="Lee S."/>
            <person name="Bess C."/>
            <person name="Blankenburg K."/>
            <person name="Forbes L."/>
            <person name="Fu Q."/>
            <person name="Gubbala S."/>
            <person name="Hirani K."/>
            <person name="Jayaseelan J.C."/>
            <person name="Lara F."/>
            <person name="Munidasa M."/>
            <person name="Palculict T."/>
            <person name="Patil S."/>
            <person name="Pu L.-L."/>
            <person name="Saada N."/>
            <person name="Tang L."/>
            <person name="Weissenberger G."/>
            <person name="Zhu Y."/>
            <person name="Hemphill L."/>
            <person name="Shang Y."/>
            <person name="Youmans B."/>
            <person name="Ayvaz T."/>
            <person name="Ross M."/>
            <person name="Santibanez J."/>
            <person name="Aqrawi P."/>
            <person name="Gross S."/>
            <person name="Joshi V."/>
            <person name="Fowler G."/>
            <person name="Nazareth L."/>
            <person name="Reid J."/>
            <person name="Worley K."/>
            <person name="Petrosino J."/>
            <person name="Highlander S."/>
            <person name="Gibbs R."/>
        </authorList>
    </citation>
    <scope>NUCLEOTIDE SEQUENCE [LARGE SCALE GENOMIC DNA]</scope>
    <source>
        <strain evidence="2 3">ATCC 23263</strain>
    </source>
</reference>
<keyword evidence="1" id="KW-0472">Membrane</keyword>
<gene>
    <name evidence="2" type="ORF">HMP0721_2509</name>
</gene>
<feature type="transmembrane region" description="Helical" evidence="1">
    <location>
        <begin position="50"/>
        <end position="68"/>
    </location>
</feature>
<dbReference type="HOGENOM" id="CLU_1478143_0_0_9"/>
<feature type="transmembrane region" description="Helical" evidence="1">
    <location>
        <begin position="155"/>
        <end position="174"/>
    </location>
</feature>
<evidence type="ECO:0000313" key="2">
    <source>
        <dbReference type="EMBL" id="EFV00413.1"/>
    </source>
</evidence>
<feature type="non-terminal residue" evidence="2">
    <location>
        <position position="182"/>
    </location>
</feature>
<name>E6MKH3_9FIRM</name>
<evidence type="ECO:0000256" key="1">
    <source>
        <dbReference type="SAM" id="Phobius"/>
    </source>
</evidence>
<dbReference type="Proteomes" id="UP000004754">
    <property type="component" value="Unassembled WGS sequence"/>
</dbReference>
<feature type="transmembrane region" description="Helical" evidence="1">
    <location>
        <begin position="19"/>
        <end position="43"/>
    </location>
</feature>
<evidence type="ECO:0000313" key="3">
    <source>
        <dbReference type="Proteomes" id="UP000004754"/>
    </source>
</evidence>
<comment type="caution">
    <text evidence="2">The sequence shown here is derived from an EMBL/GenBank/DDBJ whole genome shotgun (WGS) entry which is preliminary data.</text>
</comment>
<dbReference type="EMBL" id="AEQN01000066">
    <property type="protein sequence ID" value="EFV00413.1"/>
    <property type="molecule type" value="Genomic_DNA"/>
</dbReference>
<accession>E6MKH3</accession>
<protein>
    <submittedName>
        <fullName evidence="2">Uncharacterized protein</fullName>
    </submittedName>
</protein>
<feature type="transmembrane region" description="Helical" evidence="1">
    <location>
        <begin position="98"/>
        <end position="118"/>
    </location>
</feature>
<dbReference type="eggNOG" id="ENOG5033R7M">
    <property type="taxonomic scope" value="Bacteria"/>
</dbReference>
<sequence>FSHQLAVIGFEPHMGGDTIMFIAANIGYMWGLALGIVSILLLWSQRGPNVDHGWVLWIAVVLSCVASIHHELNAPGIVGAIVAMALITPAGKWTTRWAVALIVAAVGNAARMGMPGLWARRHRVGDPYPYPKSTGEIPKRVSFIVHSVSHSLSNYPVVFFAIMLSVIALCLVVMRRGFHRRA</sequence>
<feature type="non-terminal residue" evidence="2">
    <location>
        <position position="1"/>
    </location>
</feature>
<dbReference type="AlphaFoldDB" id="E6MKH3"/>
<organism evidence="2 3">
    <name type="scientific">Pseudoramibacter alactolyticus ATCC 23263</name>
    <dbReference type="NCBI Taxonomy" id="887929"/>
    <lineage>
        <taxon>Bacteria</taxon>
        <taxon>Bacillati</taxon>
        <taxon>Bacillota</taxon>
        <taxon>Clostridia</taxon>
        <taxon>Eubacteriales</taxon>
        <taxon>Eubacteriaceae</taxon>
        <taxon>Pseudoramibacter</taxon>
    </lineage>
</organism>
<keyword evidence="1" id="KW-1133">Transmembrane helix</keyword>
<keyword evidence="1" id="KW-0812">Transmembrane</keyword>
<proteinExistence type="predicted"/>
<keyword evidence="3" id="KW-1185">Reference proteome</keyword>